<feature type="chain" id="PRO_5047144060" evidence="1">
    <location>
        <begin position="20"/>
        <end position="167"/>
    </location>
</feature>
<keyword evidence="3" id="KW-1185">Reference proteome</keyword>
<dbReference type="Proteomes" id="UP001553161">
    <property type="component" value="Unassembled WGS sequence"/>
</dbReference>
<feature type="signal peptide" evidence="1">
    <location>
        <begin position="1"/>
        <end position="19"/>
    </location>
</feature>
<protein>
    <submittedName>
        <fullName evidence="2">Uncharacterized protein</fullName>
    </submittedName>
</protein>
<sequence>MFRIPIALGLATCCTLAAAQPYEHWADNGAWQILVDPAAGPACLAQKTFDDGTLVQLGAVPMRAGGFFAAYNPDWTDIKASDEGTLTFDFGDERFAGDVVGRMHDGTPGGYAFFDNPAFLTEFAKRQEVTVSGEGGHRIRLDLTGTSTTIDAVLECQKAQPAPQPAK</sequence>
<accession>A0ABV3L6L2</accession>
<evidence type="ECO:0000256" key="1">
    <source>
        <dbReference type="SAM" id="SignalP"/>
    </source>
</evidence>
<evidence type="ECO:0000313" key="2">
    <source>
        <dbReference type="EMBL" id="MEV8467204.1"/>
    </source>
</evidence>
<keyword evidence="1" id="KW-0732">Signal</keyword>
<organism evidence="2 3">
    <name type="scientific">Meridianimarinicoccus marinus</name>
    <dbReference type="NCBI Taxonomy" id="3231483"/>
    <lineage>
        <taxon>Bacteria</taxon>
        <taxon>Pseudomonadati</taxon>
        <taxon>Pseudomonadota</taxon>
        <taxon>Alphaproteobacteria</taxon>
        <taxon>Rhodobacterales</taxon>
        <taxon>Paracoccaceae</taxon>
        <taxon>Meridianimarinicoccus</taxon>
    </lineage>
</organism>
<name>A0ABV3L6L2_9RHOB</name>
<reference evidence="2 3" key="1">
    <citation type="submission" date="2024-07" db="EMBL/GenBank/DDBJ databases">
        <authorList>
            <person name="Kang M."/>
        </authorList>
    </citation>
    <scope>NUCLEOTIDE SEQUENCE [LARGE SCALE GENOMIC DNA]</scope>
    <source>
        <strain evidence="2 3">DFM31</strain>
    </source>
</reference>
<gene>
    <name evidence="2" type="ORF">AB0T83_10480</name>
</gene>
<dbReference type="EMBL" id="JBFBVU010000011">
    <property type="protein sequence ID" value="MEV8467204.1"/>
    <property type="molecule type" value="Genomic_DNA"/>
</dbReference>
<comment type="caution">
    <text evidence="2">The sequence shown here is derived from an EMBL/GenBank/DDBJ whole genome shotgun (WGS) entry which is preliminary data.</text>
</comment>
<proteinExistence type="predicted"/>
<evidence type="ECO:0000313" key="3">
    <source>
        <dbReference type="Proteomes" id="UP001553161"/>
    </source>
</evidence>
<dbReference type="RefSeq" id="WP_366192981.1">
    <property type="nucleotide sequence ID" value="NZ_JBFBVU010000011.1"/>
</dbReference>